<dbReference type="PANTHER" id="PTHR13696">
    <property type="entry name" value="P-LOOP CONTAINING NUCLEOSIDE TRIPHOSPHATE HYDROLASE"/>
    <property type="match status" value="1"/>
</dbReference>
<proteinExistence type="predicted"/>
<dbReference type="Pfam" id="PF13614">
    <property type="entry name" value="AAA_31"/>
    <property type="match status" value="2"/>
</dbReference>
<dbReference type="CDD" id="cd02042">
    <property type="entry name" value="ParAB_family"/>
    <property type="match status" value="1"/>
</dbReference>
<sequence>MLLLVIYYIINVLLIIINGRQIMAVKISFTNYKGGTTKTTSSTNLAGGLAKKYPNAKILLVEADGQGNTSSTFNVDSSKIENTMYDVFLKDTKPEDIITNVYAGHDSANIDILPANSDMDFVDFDFMLQNNAHRDAAIFEFLQKNPHLLNYSTEDFLVKLESVELDLKGKDYFNLLAGKFDEIDKMYDVIIFDTPPEMKAITSSTLAIVDHVIVPYELEKYSTEGIVRLLKRIYSIREEYNPNLNIAGLLPVKFDSRTKLQNQVLNEVLQFSLNNKLYHFNSRIPHSIRFATASATGLPATIVDKSDSKFTGQYYKLIDELIENEIIDL</sequence>
<dbReference type="AlphaFoldDB" id="A0A9P2C225"/>
<dbReference type="PANTHER" id="PTHR13696:SF52">
    <property type="entry name" value="PARA FAMILY PROTEIN CT_582"/>
    <property type="match status" value="1"/>
</dbReference>
<dbReference type="SUPFAM" id="SSF52540">
    <property type="entry name" value="P-loop containing nucleoside triphosphate hydrolases"/>
    <property type="match status" value="1"/>
</dbReference>
<keyword evidence="1" id="KW-1133">Transmembrane helix</keyword>
<dbReference type="Proteomes" id="UP000335978">
    <property type="component" value="Unassembled WGS sequence"/>
</dbReference>
<evidence type="ECO:0000313" key="4">
    <source>
        <dbReference type="Proteomes" id="UP000335978"/>
    </source>
</evidence>
<accession>A0A9P2C225</accession>
<dbReference type="EMBL" id="AAMGHX010000007">
    <property type="protein sequence ID" value="EDH0842375.1"/>
    <property type="molecule type" value="Genomic_DNA"/>
</dbReference>
<feature type="domain" description="AAA" evidence="2">
    <location>
        <begin position="162"/>
        <end position="246"/>
    </location>
</feature>
<feature type="domain" description="AAA" evidence="2">
    <location>
        <begin position="26"/>
        <end position="143"/>
    </location>
</feature>
<name>A0A9P2C225_LISMN</name>
<dbReference type="InterPro" id="IPR027417">
    <property type="entry name" value="P-loop_NTPase"/>
</dbReference>
<evidence type="ECO:0000256" key="1">
    <source>
        <dbReference type="SAM" id="Phobius"/>
    </source>
</evidence>
<protein>
    <submittedName>
        <fullName evidence="3">AAA family ATPase</fullName>
    </submittedName>
</protein>
<evidence type="ECO:0000313" key="3">
    <source>
        <dbReference type="EMBL" id="EDH0842375.1"/>
    </source>
</evidence>
<dbReference type="Gene3D" id="3.40.50.300">
    <property type="entry name" value="P-loop containing nucleotide triphosphate hydrolases"/>
    <property type="match status" value="1"/>
</dbReference>
<keyword evidence="1" id="KW-0812">Transmembrane</keyword>
<reference evidence="3 4" key="1">
    <citation type="submission" date="2019-10" db="EMBL/GenBank/DDBJ databases">
        <authorList>
            <consortium name="GenomeTrakr: Next Generation Sequencing Network for Food Pathogen Tracability"/>
        </authorList>
    </citation>
    <scope>NUCLEOTIDE SEQUENCE [LARGE SCALE GENOMIC DNA]</scope>
    <source>
        <strain evidence="3 4">CFSAN085184</strain>
    </source>
</reference>
<gene>
    <name evidence="3" type="ORF">GCV64_14910</name>
</gene>
<feature type="transmembrane region" description="Helical" evidence="1">
    <location>
        <begin position="6"/>
        <end position="23"/>
    </location>
</feature>
<dbReference type="InterPro" id="IPR050678">
    <property type="entry name" value="DNA_Partitioning_ATPase"/>
</dbReference>
<keyword evidence="1" id="KW-0472">Membrane</keyword>
<evidence type="ECO:0000259" key="2">
    <source>
        <dbReference type="Pfam" id="PF13614"/>
    </source>
</evidence>
<organism evidence="3 4">
    <name type="scientific">Listeria monocytogenes</name>
    <dbReference type="NCBI Taxonomy" id="1639"/>
    <lineage>
        <taxon>Bacteria</taxon>
        <taxon>Bacillati</taxon>
        <taxon>Bacillota</taxon>
        <taxon>Bacilli</taxon>
        <taxon>Bacillales</taxon>
        <taxon>Listeriaceae</taxon>
        <taxon>Listeria</taxon>
    </lineage>
</organism>
<comment type="caution">
    <text evidence="3">The sequence shown here is derived from an EMBL/GenBank/DDBJ whole genome shotgun (WGS) entry which is preliminary data.</text>
</comment>
<dbReference type="InterPro" id="IPR025669">
    <property type="entry name" value="AAA_dom"/>
</dbReference>